<dbReference type="EC" id="2.7.1.20" evidence="4"/>
<dbReference type="OMA" id="RTMCTYL"/>
<reference evidence="12 13" key="1">
    <citation type="journal article" date="2011" name="Proc. Natl. Acad. Sci. U.S.A.">
        <title>Evolutionary erosion of yeast sex chromosomes by mating-type switching accidents.</title>
        <authorList>
            <person name="Gordon J.L."/>
            <person name="Armisen D."/>
            <person name="Proux-Wera E."/>
            <person name="Oheigeartaigh S.S."/>
            <person name="Byrne K.P."/>
            <person name="Wolfe K.H."/>
        </authorList>
    </citation>
    <scope>NUCLEOTIDE SEQUENCE [LARGE SCALE GENOMIC DNA]</scope>
    <source>
        <strain evidence="13">ATCC 10597 / BCRC 20456 / CBS 421 / NBRC 0211 / NRRL Y-12639</strain>
    </source>
</reference>
<evidence type="ECO:0000256" key="3">
    <source>
        <dbReference type="ARBA" id="ARBA00010688"/>
    </source>
</evidence>
<dbReference type="Proteomes" id="UP000000689">
    <property type="component" value="Chromosome 4"/>
</dbReference>
<dbReference type="GO" id="GO:0005829">
    <property type="term" value="C:cytosol"/>
    <property type="evidence" value="ECO:0007669"/>
    <property type="project" value="TreeGrafter"/>
</dbReference>
<dbReference type="HOGENOM" id="CLU_045832_1_0_1"/>
<evidence type="ECO:0000256" key="10">
    <source>
        <dbReference type="PIRSR" id="PIRSR601805-1"/>
    </source>
</evidence>
<evidence type="ECO:0000256" key="6">
    <source>
        <dbReference type="ARBA" id="ARBA00022726"/>
    </source>
</evidence>
<dbReference type="KEGG" id="ndi:NDAI_0D00320"/>
<keyword evidence="9" id="KW-0067">ATP-binding</keyword>
<dbReference type="CDD" id="cd01168">
    <property type="entry name" value="adenosine_kinase"/>
    <property type="match status" value="1"/>
</dbReference>
<dbReference type="GO" id="GO:0006144">
    <property type="term" value="P:purine nucleobase metabolic process"/>
    <property type="evidence" value="ECO:0007669"/>
    <property type="project" value="EnsemblFungi"/>
</dbReference>
<evidence type="ECO:0000256" key="7">
    <source>
        <dbReference type="ARBA" id="ARBA00022741"/>
    </source>
</evidence>
<dbReference type="InterPro" id="IPR002173">
    <property type="entry name" value="Carboh/pur_kinase_PfkB_CS"/>
</dbReference>
<dbReference type="GO" id="GO:0004001">
    <property type="term" value="F:adenosine kinase activity"/>
    <property type="evidence" value="ECO:0007669"/>
    <property type="project" value="UniProtKB-EC"/>
</dbReference>
<sequence length="428" mass="46482">MLIRILTRTTGPKESRSGFNLALWKIYQNEKFLKNYNHQHYHHYNFNSSYYSTTNSASLRSTSTSTSTPSPIEILKFIMSTASTTKEFPPLICLGNPLLDLQATVTPDYLAKYNLKANDAILVDASSNDEKMKIFDEILTFPDVKFVAGGAAQNTARGAAYILGSQKTNQVGYFGSVGNDKFSENLLNENKKAGVLSLYQIQSDIGTGKCAALITGHDRSLVTDLGAANHFKPSHLEANWEFVQNAKLFYVGGFHLTVSPEAIVLLGKHAKETGKPLVLNLSAPFIPQFFKDALVKVLPYATVVIGNESEAESYAESFGLDCDKKDLVAIAKSIVGNDDKKTVIFTHGLEPTVVVSTKGVSTFAVKPLESSSIVDTNGAGDAFAGGFMAGLTQGKDLETCIDMGQWLAALSIQEIGPSYPTEIIQYQA</sequence>
<protein>
    <recommendedName>
        <fullName evidence="4">adenosine kinase</fullName>
        <ecNumber evidence="4">2.7.1.20</ecNumber>
    </recommendedName>
</protein>
<evidence type="ECO:0000256" key="4">
    <source>
        <dbReference type="ARBA" id="ARBA00012119"/>
    </source>
</evidence>
<comment type="cofactor">
    <cofactor evidence="1">
        <name>Mg(2+)</name>
        <dbReference type="ChEBI" id="CHEBI:18420"/>
    </cofactor>
</comment>
<dbReference type="Gene3D" id="3.30.1110.10">
    <property type="match status" value="1"/>
</dbReference>
<accession>G0W985</accession>
<dbReference type="Pfam" id="PF00294">
    <property type="entry name" value="PfkB"/>
    <property type="match status" value="1"/>
</dbReference>
<dbReference type="GO" id="GO:0005524">
    <property type="term" value="F:ATP binding"/>
    <property type="evidence" value="ECO:0007669"/>
    <property type="project" value="UniProtKB-KW"/>
</dbReference>
<dbReference type="GO" id="GO:0005634">
    <property type="term" value="C:nucleus"/>
    <property type="evidence" value="ECO:0007669"/>
    <property type="project" value="TreeGrafter"/>
</dbReference>
<keyword evidence="6" id="KW-0660">Purine salvage</keyword>
<dbReference type="UniPathway" id="UPA00588">
    <property type="reaction ID" value="UER00659"/>
</dbReference>
<keyword evidence="13" id="KW-1185">Reference proteome</keyword>
<dbReference type="GO" id="GO:0044209">
    <property type="term" value="P:AMP salvage"/>
    <property type="evidence" value="ECO:0007669"/>
    <property type="project" value="UniProtKB-UniPathway"/>
</dbReference>
<evidence type="ECO:0000256" key="2">
    <source>
        <dbReference type="ARBA" id="ARBA00004801"/>
    </source>
</evidence>
<dbReference type="AlphaFoldDB" id="G0W985"/>
<evidence type="ECO:0000259" key="11">
    <source>
        <dbReference type="Pfam" id="PF00294"/>
    </source>
</evidence>
<evidence type="ECO:0000256" key="1">
    <source>
        <dbReference type="ARBA" id="ARBA00001946"/>
    </source>
</evidence>
<dbReference type="RefSeq" id="XP_003669589.1">
    <property type="nucleotide sequence ID" value="XM_003669541.1"/>
</dbReference>
<dbReference type="SUPFAM" id="SSF53613">
    <property type="entry name" value="Ribokinase-like"/>
    <property type="match status" value="1"/>
</dbReference>
<evidence type="ECO:0000256" key="9">
    <source>
        <dbReference type="ARBA" id="ARBA00022840"/>
    </source>
</evidence>
<dbReference type="InterPro" id="IPR029056">
    <property type="entry name" value="Ribokinase-like"/>
</dbReference>
<name>G0W985_NAUDC</name>
<evidence type="ECO:0000313" key="12">
    <source>
        <dbReference type="EMBL" id="CCD24346.1"/>
    </source>
</evidence>
<evidence type="ECO:0000256" key="8">
    <source>
        <dbReference type="ARBA" id="ARBA00022777"/>
    </source>
</evidence>
<dbReference type="STRING" id="1071378.G0W985"/>
<dbReference type="GeneID" id="11494850"/>
<proteinExistence type="inferred from homology"/>
<feature type="domain" description="Carbohydrate kinase PfkB" evidence="11">
    <location>
        <begin position="119"/>
        <end position="422"/>
    </location>
</feature>
<dbReference type="PRINTS" id="PR00989">
    <property type="entry name" value="ADENOKINASE"/>
</dbReference>
<evidence type="ECO:0000256" key="5">
    <source>
        <dbReference type="ARBA" id="ARBA00022679"/>
    </source>
</evidence>
<dbReference type="InterPro" id="IPR011611">
    <property type="entry name" value="PfkB_dom"/>
</dbReference>
<dbReference type="EMBL" id="HE580270">
    <property type="protein sequence ID" value="CCD24346.1"/>
    <property type="molecule type" value="Genomic_DNA"/>
</dbReference>
<feature type="active site" description="Proton acceptor" evidence="10">
    <location>
        <position position="381"/>
    </location>
</feature>
<evidence type="ECO:0000313" key="13">
    <source>
        <dbReference type="Proteomes" id="UP000000689"/>
    </source>
</evidence>
<dbReference type="Gene3D" id="3.40.1190.20">
    <property type="match status" value="1"/>
</dbReference>
<organism evidence="12 13">
    <name type="scientific">Naumovozyma dairenensis (strain ATCC 10597 / BCRC 20456 / CBS 421 / NBRC 0211 / NRRL Y-12639)</name>
    <name type="common">Saccharomyces dairenensis</name>
    <dbReference type="NCBI Taxonomy" id="1071378"/>
    <lineage>
        <taxon>Eukaryota</taxon>
        <taxon>Fungi</taxon>
        <taxon>Dikarya</taxon>
        <taxon>Ascomycota</taxon>
        <taxon>Saccharomycotina</taxon>
        <taxon>Saccharomycetes</taxon>
        <taxon>Saccharomycetales</taxon>
        <taxon>Saccharomycetaceae</taxon>
        <taxon>Naumovozyma</taxon>
    </lineage>
</organism>
<comment type="similarity">
    <text evidence="3">Belongs to the carbohydrate kinase PfkB family.</text>
</comment>
<dbReference type="PROSITE" id="PS00584">
    <property type="entry name" value="PFKB_KINASES_2"/>
    <property type="match status" value="1"/>
</dbReference>
<dbReference type="eggNOG" id="KOG2854">
    <property type="taxonomic scope" value="Eukaryota"/>
</dbReference>
<keyword evidence="5" id="KW-0808">Transferase</keyword>
<dbReference type="InterPro" id="IPR001805">
    <property type="entry name" value="Adenokinase"/>
</dbReference>
<keyword evidence="7" id="KW-0547">Nucleotide-binding</keyword>
<dbReference type="PANTHER" id="PTHR45769">
    <property type="entry name" value="ADENOSINE KINASE"/>
    <property type="match status" value="1"/>
</dbReference>
<dbReference type="GO" id="GO:0006166">
    <property type="term" value="P:purine ribonucleoside salvage"/>
    <property type="evidence" value="ECO:0007669"/>
    <property type="project" value="UniProtKB-KW"/>
</dbReference>
<keyword evidence="8" id="KW-0418">Kinase</keyword>
<gene>
    <name evidence="12" type="primary">NDAI0D00320</name>
    <name evidence="12" type="ordered locus">NDAI_0D00320</name>
</gene>
<comment type="pathway">
    <text evidence="2">Purine metabolism; AMP biosynthesis via salvage pathway; AMP from adenosine: step 1/1.</text>
</comment>
<dbReference type="PANTHER" id="PTHR45769:SF3">
    <property type="entry name" value="ADENOSINE KINASE"/>
    <property type="match status" value="1"/>
</dbReference>
<dbReference type="OrthoDB" id="432447at2759"/>